<protein>
    <recommendedName>
        <fullName evidence="5">DUF536 domain-containing protein</fullName>
    </recommendedName>
</protein>
<evidence type="ECO:0000313" key="3">
    <source>
        <dbReference type="EMBL" id="QQM62695.1"/>
    </source>
</evidence>
<organism evidence="3 4">
    <name type="scientific">Lactiplantibacillus plantarum</name>
    <name type="common">Lactobacillus plantarum</name>
    <dbReference type="NCBI Taxonomy" id="1590"/>
    <lineage>
        <taxon>Bacteria</taxon>
        <taxon>Bacillati</taxon>
        <taxon>Bacillota</taxon>
        <taxon>Bacilli</taxon>
        <taxon>Lactobacillales</taxon>
        <taxon>Lactobacillaceae</taxon>
        <taxon>Lactiplantibacillus</taxon>
    </lineage>
</organism>
<feature type="compositionally biased region" description="Basic and acidic residues" evidence="2">
    <location>
        <begin position="153"/>
        <end position="167"/>
    </location>
</feature>
<name>A0AAX1KE01_LACPN</name>
<feature type="coiled-coil region" evidence="1">
    <location>
        <begin position="97"/>
        <end position="131"/>
    </location>
</feature>
<evidence type="ECO:0008006" key="5">
    <source>
        <dbReference type="Google" id="ProtNLM"/>
    </source>
</evidence>
<accession>A0AAX1KE01</accession>
<sequence>MLTLVKLGGVSNMSKTMKQLTAEFGVTRQAIMRKMDDNFRSKYVSKVHTNGASRLIISDDGYKLLKQHFLNSNKAVSNENVSYSNRVTHDSVTNTAMELLEKQLVEKDNQIEKLQQSLSEAHKLLSQQQQLNLSTNRQNEKLLDTTTNNTPSQDDRPLQNDHTDVLKPTEGNSKGVENKTPKKGLFGWLRR</sequence>
<reference evidence="3 4" key="1">
    <citation type="submission" date="2020-12" db="EMBL/GenBank/DDBJ databases">
        <title>Whole genome sequencing of Lactobacillus plantarum PC518.</title>
        <authorList>
            <person name="Guo Q."/>
        </authorList>
    </citation>
    <scope>NUCLEOTIDE SEQUENCE [LARGE SCALE GENOMIC DNA]</scope>
    <source>
        <strain evidence="3 4">PC518</strain>
        <plasmid evidence="3 4">unnamed6</plasmid>
    </source>
</reference>
<dbReference type="EMBL" id="CP066823">
    <property type="protein sequence ID" value="QQM62695.1"/>
    <property type="molecule type" value="Genomic_DNA"/>
</dbReference>
<evidence type="ECO:0000256" key="2">
    <source>
        <dbReference type="SAM" id="MobiDB-lite"/>
    </source>
</evidence>
<evidence type="ECO:0000256" key="1">
    <source>
        <dbReference type="SAM" id="Coils"/>
    </source>
</evidence>
<evidence type="ECO:0000313" key="4">
    <source>
        <dbReference type="Proteomes" id="UP000595466"/>
    </source>
</evidence>
<geneLocation type="plasmid" evidence="3 4">
    <name>unnamed6</name>
</geneLocation>
<keyword evidence="3" id="KW-0614">Plasmid</keyword>
<dbReference type="AlphaFoldDB" id="A0AAX1KE01"/>
<dbReference type="RefSeq" id="WP_172598423.1">
    <property type="nucleotide sequence ID" value="NZ_JBGGUL010000033.1"/>
</dbReference>
<gene>
    <name evidence="3" type="ORF">JH395_16280</name>
</gene>
<dbReference type="Proteomes" id="UP000595466">
    <property type="component" value="Plasmid unnamed6"/>
</dbReference>
<feature type="region of interest" description="Disordered" evidence="2">
    <location>
        <begin position="133"/>
        <end position="191"/>
    </location>
</feature>
<proteinExistence type="predicted"/>
<keyword evidence="1" id="KW-0175">Coiled coil</keyword>